<dbReference type="Gene3D" id="2.40.30.90">
    <property type="entry name" value="Bacterial fluorinating enzyme like"/>
    <property type="match status" value="1"/>
</dbReference>
<dbReference type="Pfam" id="PF20257">
    <property type="entry name" value="SAM_HAT_C"/>
    <property type="match status" value="1"/>
</dbReference>
<dbReference type="SUPFAM" id="SSF101852">
    <property type="entry name" value="Bacterial fluorinating enzyme, C-terminal domain"/>
    <property type="match status" value="1"/>
</dbReference>
<dbReference type="PANTHER" id="PTHR35092">
    <property type="entry name" value="CHLORINASE MJ1651"/>
    <property type="match status" value="1"/>
</dbReference>
<dbReference type="SUPFAM" id="SSF102522">
    <property type="entry name" value="Bacterial fluorinating enzyme, N-terminal domain"/>
    <property type="match status" value="1"/>
</dbReference>
<dbReference type="PIRSF" id="PIRSF006779">
    <property type="entry name" value="UCP006779"/>
    <property type="match status" value="1"/>
</dbReference>
<dbReference type="InterPro" id="IPR023228">
    <property type="entry name" value="SAM_OH_AdoTrfase_N_sf"/>
</dbReference>
<reference evidence="5" key="1">
    <citation type="submission" date="2021-05" db="EMBL/GenBank/DDBJ databases">
        <title>Energy efficiency and biological interactions define the core microbiome of deep oligotrophic groundwater.</title>
        <authorList>
            <person name="Mehrshad M."/>
            <person name="Lopez-Fernandez M."/>
            <person name="Bell E."/>
            <person name="Bernier-Latmani R."/>
            <person name="Bertilsson S."/>
            <person name="Dopson M."/>
        </authorList>
    </citation>
    <scope>NUCLEOTIDE SEQUENCE</scope>
    <source>
        <strain evidence="5">Modern_marine.mb.64</strain>
    </source>
</reference>
<dbReference type="InterPro" id="IPR046469">
    <property type="entry name" value="SAM_HAT_N"/>
</dbReference>
<name>A0A948RV92_UNCEI</name>
<evidence type="ECO:0000313" key="6">
    <source>
        <dbReference type="Proteomes" id="UP000777784"/>
    </source>
</evidence>
<keyword evidence="1" id="KW-0949">S-adenosyl-L-methionine</keyword>
<feature type="domain" description="S-adenosyl-l-methionine hydroxide adenosyltransferase C-terminal" evidence="4">
    <location>
        <begin position="177"/>
        <end position="261"/>
    </location>
</feature>
<evidence type="ECO:0000313" key="5">
    <source>
        <dbReference type="EMBL" id="MBU2691653.1"/>
    </source>
</evidence>
<dbReference type="Proteomes" id="UP000777784">
    <property type="component" value="Unassembled WGS sequence"/>
</dbReference>
<dbReference type="AlphaFoldDB" id="A0A948RV92"/>
<proteinExistence type="inferred from homology"/>
<dbReference type="PANTHER" id="PTHR35092:SF1">
    <property type="entry name" value="CHLORINASE MJ1651"/>
    <property type="match status" value="1"/>
</dbReference>
<evidence type="ECO:0000256" key="1">
    <source>
        <dbReference type="ARBA" id="ARBA00022691"/>
    </source>
</evidence>
<dbReference type="InterPro" id="IPR046470">
    <property type="entry name" value="SAM_HAT_C"/>
</dbReference>
<dbReference type="Gene3D" id="3.40.50.10790">
    <property type="entry name" value="S-adenosyl-l-methionine hydroxide adenosyltransferase, N-terminal"/>
    <property type="match status" value="1"/>
</dbReference>
<dbReference type="InterPro" id="IPR002747">
    <property type="entry name" value="SAM_OH_AdoTrfase"/>
</dbReference>
<accession>A0A948RV92</accession>
<dbReference type="EMBL" id="JAHJDP010000072">
    <property type="protein sequence ID" value="MBU2691653.1"/>
    <property type="molecule type" value="Genomic_DNA"/>
</dbReference>
<dbReference type="Pfam" id="PF01887">
    <property type="entry name" value="SAM_HAT_N"/>
    <property type="match status" value="1"/>
</dbReference>
<evidence type="ECO:0000259" key="3">
    <source>
        <dbReference type="Pfam" id="PF01887"/>
    </source>
</evidence>
<feature type="domain" description="S-adenosyl-l-methionine hydroxide adenosyltransferase N-terminal" evidence="3">
    <location>
        <begin position="9"/>
        <end position="153"/>
    </location>
</feature>
<evidence type="ECO:0000259" key="4">
    <source>
        <dbReference type="Pfam" id="PF20257"/>
    </source>
</evidence>
<protein>
    <submittedName>
        <fullName evidence="5">SAM-dependent chlorinase/fluorinase</fullName>
    </submittedName>
</protein>
<sequence length="278" mass="30469">MSFKSCGVVTLLTDFGTRDEYVGSMKGVILSISSETRIIDITHEVPPQDIMSAAFILGNCYHHFPPGTVHCVVADPGVGSERKPLLVVTEKYAFVGPDNGVFSRIYSLEEKVEVREITNQQFQRDEISDTFHGRDIFSPAAAHLSRGAAVVDVGPVIDCYVEVRPAQPETWHNMIKGEAIHIDSYGNIITNISQKLFKSVIAGRSFLIEINGRKINRLTRTYQDGEMGKFLALFGSTGMLEISVRGGSAQRRIGAGKGDFVLVNIVGEGISTAQEPMF</sequence>
<dbReference type="InterPro" id="IPR023227">
    <property type="entry name" value="SAM_OH_AdoTrfase_C_sf"/>
</dbReference>
<comment type="similarity">
    <text evidence="2">Belongs to the SAM hydrolase / SAM-dependent halogenase family.</text>
</comment>
<gene>
    <name evidence="5" type="ORF">KJ970_12070</name>
</gene>
<evidence type="ECO:0000256" key="2">
    <source>
        <dbReference type="ARBA" id="ARBA00024035"/>
    </source>
</evidence>
<organism evidence="5 6">
    <name type="scientific">Eiseniibacteriota bacterium</name>
    <dbReference type="NCBI Taxonomy" id="2212470"/>
    <lineage>
        <taxon>Bacteria</taxon>
        <taxon>Candidatus Eiseniibacteriota</taxon>
    </lineage>
</organism>
<comment type="caution">
    <text evidence="5">The sequence shown here is derived from an EMBL/GenBank/DDBJ whole genome shotgun (WGS) entry which is preliminary data.</text>
</comment>